<dbReference type="RefSeq" id="WP_284482823.1">
    <property type="nucleotide sequence ID" value="NZ_JASNJD010000022.1"/>
</dbReference>
<protein>
    <submittedName>
        <fullName evidence="1">3-keto-5-aminohexanoate cleavage protein</fullName>
    </submittedName>
</protein>
<sequence length="259" mass="27009">MTLPRLMVAPNGATKSKADHPALPIALEEITAEARACLAAGAGALHLHLRDDAGGHLLDSGAYAEALTHLAAEVPGLALQITTEAAGLYHPAHQRYVALHSGATMVSVALRENIRDSGTAARRFYECCAERGIAVQHILYDRADAEVLTHVLPPALLRDRGLQLLFVLGRYTAGQQSDPGMLAPFLDWVAAEGLSPDWAVCAFGQGETACLVAAAQRGGKCRVGFENALVHPDGQRAGSNAERVTEVTAALAGAGLAAG</sequence>
<dbReference type="Gene3D" id="3.20.20.70">
    <property type="entry name" value="Aldolase class I"/>
    <property type="match status" value="1"/>
</dbReference>
<dbReference type="PANTHER" id="PTHR37418">
    <property type="entry name" value="3-KETO-5-AMINOHEXANOATE CLEAVAGE ENZYME-RELATED"/>
    <property type="match status" value="1"/>
</dbReference>
<dbReference type="EMBL" id="JASNJD010000022">
    <property type="protein sequence ID" value="MDK3020131.1"/>
    <property type="molecule type" value="Genomic_DNA"/>
</dbReference>
<keyword evidence="2" id="KW-1185">Reference proteome</keyword>
<gene>
    <name evidence="1" type="ORF">QO033_20815</name>
</gene>
<dbReference type="InterPro" id="IPR013785">
    <property type="entry name" value="Aldolase_TIM"/>
</dbReference>
<proteinExistence type="predicted"/>
<reference evidence="1 2" key="1">
    <citation type="submission" date="2023-05" db="EMBL/GenBank/DDBJ databases">
        <title>Pseudodonghicola sp. nov.</title>
        <authorList>
            <person name="Huang J."/>
        </authorList>
    </citation>
    <scope>NUCLEOTIDE SEQUENCE [LARGE SCALE GENOMIC DNA]</scope>
    <source>
        <strain evidence="1 2">IC7</strain>
    </source>
</reference>
<evidence type="ECO:0000313" key="1">
    <source>
        <dbReference type="EMBL" id="MDK3020131.1"/>
    </source>
</evidence>
<name>A0ABT7F695_9RHOB</name>
<dbReference type="PANTHER" id="PTHR37418:SF1">
    <property type="entry name" value="3-KETO-5-AMINOHEXANOATE CLEAVAGE PROTEIN"/>
    <property type="match status" value="1"/>
</dbReference>
<dbReference type="Proteomes" id="UP001243757">
    <property type="component" value="Unassembled WGS sequence"/>
</dbReference>
<dbReference type="InterPro" id="IPR008567">
    <property type="entry name" value="BKACE"/>
</dbReference>
<evidence type="ECO:0000313" key="2">
    <source>
        <dbReference type="Proteomes" id="UP001243757"/>
    </source>
</evidence>
<dbReference type="Pfam" id="PF05853">
    <property type="entry name" value="BKACE"/>
    <property type="match status" value="1"/>
</dbReference>
<comment type="caution">
    <text evidence="1">The sequence shown here is derived from an EMBL/GenBank/DDBJ whole genome shotgun (WGS) entry which is preliminary data.</text>
</comment>
<accession>A0ABT7F695</accession>
<organism evidence="1 2">
    <name type="scientific">Pseudodonghicola flavimaris</name>
    <dbReference type="NCBI Taxonomy" id="3050036"/>
    <lineage>
        <taxon>Bacteria</taxon>
        <taxon>Pseudomonadati</taxon>
        <taxon>Pseudomonadota</taxon>
        <taxon>Alphaproteobacteria</taxon>
        <taxon>Rhodobacterales</taxon>
        <taxon>Paracoccaceae</taxon>
        <taxon>Pseudodonghicola</taxon>
    </lineage>
</organism>